<dbReference type="OrthoDB" id="10591837at2759"/>
<dbReference type="AlphaFoldDB" id="A0A6P6Y325"/>
<protein>
    <submittedName>
        <fullName evidence="3">Uncharacterized protein LOC113793798</fullName>
    </submittedName>
</protein>
<name>A0A6P6Y325_DERPT</name>
<evidence type="ECO:0000313" key="3">
    <source>
        <dbReference type="RefSeq" id="XP_027199670.1"/>
    </source>
</evidence>
<reference evidence="3" key="1">
    <citation type="submission" date="2025-08" db="UniProtKB">
        <authorList>
            <consortium name="RefSeq"/>
        </authorList>
    </citation>
    <scope>IDENTIFICATION</scope>
    <source>
        <strain evidence="3">Airmid</strain>
    </source>
</reference>
<organism evidence="2 3">
    <name type="scientific">Dermatophagoides pteronyssinus</name>
    <name type="common">European house dust mite</name>
    <dbReference type="NCBI Taxonomy" id="6956"/>
    <lineage>
        <taxon>Eukaryota</taxon>
        <taxon>Metazoa</taxon>
        <taxon>Ecdysozoa</taxon>
        <taxon>Arthropoda</taxon>
        <taxon>Chelicerata</taxon>
        <taxon>Arachnida</taxon>
        <taxon>Acari</taxon>
        <taxon>Acariformes</taxon>
        <taxon>Sarcoptiformes</taxon>
        <taxon>Astigmata</taxon>
        <taxon>Psoroptidia</taxon>
        <taxon>Analgoidea</taxon>
        <taxon>Pyroglyphidae</taxon>
        <taxon>Dermatophagoidinae</taxon>
        <taxon>Dermatophagoides</taxon>
    </lineage>
</organism>
<dbReference type="InParanoid" id="A0A6P6Y325"/>
<dbReference type="RefSeq" id="XP_027199670.1">
    <property type="nucleotide sequence ID" value="XM_027343869.1"/>
</dbReference>
<dbReference type="KEGG" id="dpte:113793798"/>
<keyword evidence="2" id="KW-1185">Reference proteome</keyword>
<feature type="compositionally biased region" description="Polar residues" evidence="1">
    <location>
        <begin position="103"/>
        <end position="152"/>
    </location>
</feature>
<sequence length="324" mass="37588">MQSSIIKKRLNSKMAESNDPEYKKMIDGLNKCEAKIKEKGLGSDLGLICFLCEKKQELTGNLSRITSKKQFHDHIRRNHKQYYETLRVATIASRTSFQITIDEPSTSANLMDQEPSTSASLMDQEPSTSASLIEQQPSTSASLIEQQPSTSRSFKDKDQDISGAGQITILHEFEYQDYMDMMQEQEQEEIQSDDEGNIEIPYIFLNEENLKEFEAEILPTKDDHESIFLDNLMRTRWAELYEKFLLDVNWWRYSENMNMQTINKIIPSLIGYCLPVLPDIEANIECKEVYSNMQRISESRYFLNQFVQKLPTFVKPGKVIKLIE</sequence>
<evidence type="ECO:0000256" key="1">
    <source>
        <dbReference type="SAM" id="MobiDB-lite"/>
    </source>
</evidence>
<evidence type="ECO:0000313" key="2">
    <source>
        <dbReference type="Proteomes" id="UP000515146"/>
    </source>
</evidence>
<gene>
    <name evidence="3" type="primary">LOC113793798</name>
</gene>
<proteinExistence type="predicted"/>
<feature type="region of interest" description="Disordered" evidence="1">
    <location>
        <begin position="103"/>
        <end position="159"/>
    </location>
</feature>
<dbReference type="Proteomes" id="UP000515146">
    <property type="component" value="Unplaced"/>
</dbReference>
<accession>A0A6P6Y325</accession>